<dbReference type="InterPro" id="IPR008030">
    <property type="entry name" value="NmrA-like"/>
</dbReference>
<dbReference type="GO" id="GO:0005634">
    <property type="term" value="C:nucleus"/>
    <property type="evidence" value="ECO:0007669"/>
    <property type="project" value="TreeGrafter"/>
</dbReference>
<reference evidence="5 6" key="1">
    <citation type="journal article" date="2012" name="Eukaryot. Cell">
        <title>Draft genome sequence of CBS 2479, the standard type strain of Trichosporon asahii.</title>
        <authorList>
            <person name="Yang R.Y."/>
            <person name="Li H.T."/>
            <person name="Zhu H."/>
            <person name="Zhou G.P."/>
            <person name="Wang M."/>
            <person name="Wang L."/>
        </authorList>
    </citation>
    <scope>NUCLEOTIDE SEQUENCE [LARGE SCALE GENOMIC DNA]</scope>
    <source>
        <strain evidence="6">ATCC 90039 / CBS 2479 / JCM 2466 / KCTC 7840 / NCYC 2677 / UAMH 7654</strain>
    </source>
</reference>
<organism evidence="5 6">
    <name type="scientific">Trichosporon asahii var. asahii (strain ATCC 90039 / CBS 2479 / JCM 2466 / KCTC 7840 / NBRC 103889/ NCYC 2677 / UAMH 7654)</name>
    <name type="common">Yeast</name>
    <dbReference type="NCBI Taxonomy" id="1186058"/>
    <lineage>
        <taxon>Eukaryota</taxon>
        <taxon>Fungi</taxon>
        <taxon>Dikarya</taxon>
        <taxon>Basidiomycota</taxon>
        <taxon>Agaricomycotina</taxon>
        <taxon>Tremellomycetes</taxon>
        <taxon>Trichosporonales</taxon>
        <taxon>Trichosporonaceae</taxon>
        <taxon>Trichosporon</taxon>
    </lineage>
</organism>
<dbReference type="InterPro" id="IPR051164">
    <property type="entry name" value="NmrA-like_oxidored"/>
</dbReference>
<comment type="similarity">
    <text evidence="1">Belongs to the NmrA-type oxidoreductase family.</text>
</comment>
<evidence type="ECO:0000256" key="3">
    <source>
        <dbReference type="ARBA" id="ARBA00023002"/>
    </source>
</evidence>
<evidence type="ECO:0000256" key="2">
    <source>
        <dbReference type="ARBA" id="ARBA00022857"/>
    </source>
</evidence>
<feature type="domain" description="NmrA-like" evidence="4">
    <location>
        <begin position="156"/>
        <end position="257"/>
    </location>
</feature>
<dbReference type="PANTHER" id="PTHR42748:SF30">
    <property type="entry name" value="NMRA-LIKE DOMAIN-CONTAINING PROTEIN"/>
    <property type="match status" value="1"/>
</dbReference>
<dbReference type="Gene3D" id="3.40.50.720">
    <property type="entry name" value="NAD(P)-binding Rossmann-like Domain"/>
    <property type="match status" value="1"/>
</dbReference>
<comment type="caution">
    <text evidence="5">The sequence shown here is derived from an EMBL/GenBank/DDBJ whole genome shotgun (WGS) entry which is preliminary data.</text>
</comment>
<dbReference type="Proteomes" id="UP000002748">
    <property type="component" value="Unassembled WGS sequence"/>
</dbReference>
<dbReference type="GO" id="GO:0016491">
    <property type="term" value="F:oxidoreductase activity"/>
    <property type="evidence" value="ECO:0007669"/>
    <property type="project" value="UniProtKB-KW"/>
</dbReference>
<sequence length="293" mass="32633">MAPLKTLVFGATGAQGGSVCKYLLEQPDKFKVYGLTRHTDSAHAKQLASQGVNVLQGDLDDPKSYEDALKQVDAVFLNTNWWQWYKPDGKGGDNADECTKRETTQAIAVADAMQRIGGKRLVYSTLGHFEINGQKVAHSESKVIKDWPVDRLRLENADGSITIECPMPDSAEIPQVPIEQLGLWVRAALSDWDKYDGQTIPCVTDKLSVKGVTEVLSEVTGRKFVPMHVTEQWFKSKEAADPNPEMHLNSYVFVEDLVKPEIKESRAIAPDAWDFRGWCLNAGGVEKKWGLKK</sequence>
<dbReference type="AlphaFoldDB" id="J5R9R3"/>
<evidence type="ECO:0000313" key="6">
    <source>
        <dbReference type="Proteomes" id="UP000002748"/>
    </source>
</evidence>
<dbReference type="SUPFAM" id="SSF51735">
    <property type="entry name" value="NAD(P)-binding Rossmann-fold domains"/>
    <property type="match status" value="1"/>
</dbReference>
<dbReference type="RefSeq" id="XP_014183126.1">
    <property type="nucleotide sequence ID" value="XM_014327651.1"/>
</dbReference>
<gene>
    <name evidence="5" type="ORF">A1Q1_07415</name>
</gene>
<name>J5R9R3_TRIAS</name>
<dbReference type="KEGG" id="tasa:A1Q1_07415"/>
<dbReference type="GeneID" id="25990927"/>
<accession>J5R9R3</accession>
<dbReference type="EMBL" id="ALBS01000057">
    <property type="protein sequence ID" value="EJT51443.1"/>
    <property type="molecule type" value="Genomic_DNA"/>
</dbReference>
<dbReference type="HOGENOM" id="CLU_007383_8_2_1"/>
<keyword evidence="2" id="KW-0521">NADP</keyword>
<feature type="domain" description="NmrA-like" evidence="4">
    <location>
        <begin position="7"/>
        <end position="129"/>
    </location>
</feature>
<dbReference type="OrthoDB" id="300709at2759"/>
<dbReference type="Pfam" id="PF05368">
    <property type="entry name" value="NmrA"/>
    <property type="match status" value="2"/>
</dbReference>
<evidence type="ECO:0000256" key="1">
    <source>
        <dbReference type="ARBA" id="ARBA00006328"/>
    </source>
</evidence>
<dbReference type="PANTHER" id="PTHR42748">
    <property type="entry name" value="NITROGEN METABOLITE REPRESSION PROTEIN NMRA FAMILY MEMBER"/>
    <property type="match status" value="1"/>
</dbReference>
<proteinExistence type="inferred from homology"/>
<keyword evidence="3" id="KW-0560">Oxidoreductase</keyword>
<protein>
    <recommendedName>
        <fullName evidence="4">NmrA-like domain-containing protein</fullName>
    </recommendedName>
</protein>
<dbReference type="InterPro" id="IPR036291">
    <property type="entry name" value="NAD(P)-bd_dom_sf"/>
</dbReference>
<evidence type="ECO:0000313" key="5">
    <source>
        <dbReference type="EMBL" id="EJT51443.1"/>
    </source>
</evidence>
<dbReference type="VEuPathDB" id="FungiDB:A1Q1_07415"/>
<evidence type="ECO:0000259" key="4">
    <source>
        <dbReference type="Pfam" id="PF05368"/>
    </source>
</evidence>